<dbReference type="PANTHER" id="PTHR43448">
    <property type="entry name" value="PROTOHEME IX FARNESYLTRANSFERASE, MITOCHONDRIAL"/>
    <property type="match status" value="1"/>
</dbReference>
<feature type="transmembrane region" description="Helical" evidence="10">
    <location>
        <begin position="104"/>
        <end position="126"/>
    </location>
</feature>
<dbReference type="GO" id="GO:0008495">
    <property type="term" value="F:protoheme IX farnesyltransferase activity"/>
    <property type="evidence" value="ECO:0007669"/>
    <property type="project" value="InterPro"/>
</dbReference>
<evidence type="ECO:0000256" key="5">
    <source>
        <dbReference type="ARBA" id="ARBA00022692"/>
    </source>
</evidence>
<comment type="caution">
    <text evidence="11">The sequence shown here is derived from an EMBL/GenBank/DDBJ whole genome shotgun (WGS) entry which is preliminary data.</text>
</comment>
<dbReference type="Proteomes" id="UP000614601">
    <property type="component" value="Unassembled WGS sequence"/>
</dbReference>
<comment type="similarity">
    <text evidence="2">Belongs to the UbiA prenyltransferase family.</text>
</comment>
<dbReference type="PANTHER" id="PTHR43448:SF2">
    <property type="entry name" value="PROTOHEME IX FARNESYLTRANSFERASE, MITOCHONDRIAL"/>
    <property type="match status" value="1"/>
</dbReference>
<accession>A0A811KW49</accession>
<keyword evidence="8 10" id="KW-0472">Membrane</keyword>
<dbReference type="Proteomes" id="UP000783686">
    <property type="component" value="Unassembled WGS sequence"/>
</dbReference>
<evidence type="ECO:0000256" key="7">
    <source>
        <dbReference type="ARBA" id="ARBA00023133"/>
    </source>
</evidence>
<dbReference type="GO" id="GO:0006784">
    <property type="term" value="P:heme A biosynthetic process"/>
    <property type="evidence" value="ECO:0007669"/>
    <property type="project" value="TreeGrafter"/>
</dbReference>
<organism evidence="11 12">
    <name type="scientific">Bursaphelenchus okinawaensis</name>
    <dbReference type="NCBI Taxonomy" id="465554"/>
    <lineage>
        <taxon>Eukaryota</taxon>
        <taxon>Metazoa</taxon>
        <taxon>Ecdysozoa</taxon>
        <taxon>Nematoda</taxon>
        <taxon>Chromadorea</taxon>
        <taxon>Rhabditida</taxon>
        <taxon>Tylenchina</taxon>
        <taxon>Tylenchomorpha</taxon>
        <taxon>Aphelenchoidea</taxon>
        <taxon>Aphelenchoididae</taxon>
        <taxon>Bursaphelenchus</taxon>
    </lineage>
</organism>
<evidence type="ECO:0000256" key="2">
    <source>
        <dbReference type="ARBA" id="ARBA00005985"/>
    </source>
</evidence>
<comment type="subcellular location">
    <subcellularLocation>
        <location evidence="1">Membrane</location>
        <topology evidence="1">Multi-pass membrane protein</topology>
    </subcellularLocation>
</comment>
<dbReference type="Pfam" id="PF01040">
    <property type="entry name" value="UbiA"/>
    <property type="match status" value="1"/>
</dbReference>
<evidence type="ECO:0000313" key="12">
    <source>
        <dbReference type="Proteomes" id="UP000614601"/>
    </source>
</evidence>
<keyword evidence="6 10" id="KW-1133">Transmembrane helix</keyword>
<evidence type="ECO:0000256" key="8">
    <source>
        <dbReference type="ARBA" id="ARBA00023136"/>
    </source>
</evidence>
<dbReference type="PROSITE" id="PS00943">
    <property type="entry name" value="UBIA"/>
    <property type="match status" value="1"/>
</dbReference>
<gene>
    <name evidence="11" type="ORF">BOKJ2_LOCUS8455</name>
</gene>
<evidence type="ECO:0000256" key="3">
    <source>
        <dbReference type="ARBA" id="ARBA00016335"/>
    </source>
</evidence>
<dbReference type="InterPro" id="IPR030470">
    <property type="entry name" value="UbiA_prenylTrfase_CS"/>
</dbReference>
<dbReference type="OrthoDB" id="5211at2759"/>
<sequence>MHKLASKCRYTPIRVYSSARPLRLEDEVLPDNVVNVTTKNLPRSRPQTLKLIVRGSRASEWSPMESRSIVADYLQLSKHRLTMLITTTAMGGVFMAPVPLNWSTLGYCALGTTLMSASANAFNHLLEAPYDAQMKRTQSRVLVTNRFSPLHAVSFAGTTSALGATALWIGTLTF</sequence>
<dbReference type="EMBL" id="CAJFCW020000004">
    <property type="protein sequence ID" value="CAG9112551.1"/>
    <property type="molecule type" value="Genomic_DNA"/>
</dbReference>
<dbReference type="EMBL" id="CAJFDH010000004">
    <property type="protein sequence ID" value="CAD5219460.1"/>
    <property type="molecule type" value="Genomic_DNA"/>
</dbReference>
<proteinExistence type="inferred from homology"/>
<feature type="transmembrane region" description="Helical" evidence="10">
    <location>
        <begin position="81"/>
        <end position="98"/>
    </location>
</feature>
<dbReference type="InterPro" id="IPR000537">
    <property type="entry name" value="UbiA_prenyltransferase"/>
</dbReference>
<keyword evidence="4" id="KW-0808">Transferase</keyword>
<keyword evidence="5 10" id="KW-0812">Transmembrane</keyword>
<protein>
    <recommendedName>
        <fullName evidence="3">Protoheme IX farnesyltransferase, mitochondrial</fullName>
    </recommendedName>
    <alternativeName>
        <fullName evidence="9">Heme O synthase</fullName>
    </alternativeName>
</protein>
<evidence type="ECO:0000256" key="4">
    <source>
        <dbReference type="ARBA" id="ARBA00022679"/>
    </source>
</evidence>
<evidence type="ECO:0000256" key="10">
    <source>
        <dbReference type="SAM" id="Phobius"/>
    </source>
</evidence>
<dbReference type="GO" id="GO:0016020">
    <property type="term" value="C:membrane"/>
    <property type="evidence" value="ECO:0007669"/>
    <property type="project" value="UniProtKB-SubCell"/>
</dbReference>
<keyword evidence="7" id="KW-0350">Heme biosynthesis</keyword>
<name>A0A811KW49_9BILA</name>
<keyword evidence="12" id="KW-1185">Reference proteome</keyword>
<dbReference type="Gene3D" id="1.10.357.140">
    <property type="entry name" value="UbiA prenyltransferase"/>
    <property type="match status" value="1"/>
</dbReference>
<dbReference type="AlphaFoldDB" id="A0A811KW49"/>
<evidence type="ECO:0000256" key="9">
    <source>
        <dbReference type="ARBA" id="ARBA00030253"/>
    </source>
</evidence>
<evidence type="ECO:0000313" key="11">
    <source>
        <dbReference type="EMBL" id="CAD5219460.1"/>
    </source>
</evidence>
<dbReference type="GO" id="GO:0005739">
    <property type="term" value="C:mitochondrion"/>
    <property type="evidence" value="ECO:0007669"/>
    <property type="project" value="TreeGrafter"/>
</dbReference>
<dbReference type="InterPro" id="IPR006369">
    <property type="entry name" value="Protohaem_IX_farnesylTrfase"/>
</dbReference>
<feature type="transmembrane region" description="Helical" evidence="10">
    <location>
        <begin position="147"/>
        <end position="169"/>
    </location>
</feature>
<dbReference type="InterPro" id="IPR044878">
    <property type="entry name" value="UbiA_sf"/>
</dbReference>
<evidence type="ECO:0000256" key="1">
    <source>
        <dbReference type="ARBA" id="ARBA00004141"/>
    </source>
</evidence>
<reference evidence="11" key="1">
    <citation type="submission" date="2020-09" db="EMBL/GenBank/DDBJ databases">
        <authorList>
            <person name="Kikuchi T."/>
        </authorList>
    </citation>
    <scope>NUCLEOTIDE SEQUENCE</scope>
    <source>
        <strain evidence="11">SH1</strain>
    </source>
</reference>
<evidence type="ECO:0000256" key="6">
    <source>
        <dbReference type="ARBA" id="ARBA00022989"/>
    </source>
</evidence>